<dbReference type="AlphaFoldDB" id="A0A423NCJ5"/>
<accession>A0A423NCJ5</accession>
<organism evidence="2 3">
    <name type="scientific">Pseudomonas moraviensis</name>
    <dbReference type="NCBI Taxonomy" id="321662"/>
    <lineage>
        <taxon>Bacteria</taxon>
        <taxon>Pseudomonadati</taxon>
        <taxon>Pseudomonadota</taxon>
        <taxon>Gammaproteobacteria</taxon>
        <taxon>Pseudomonadales</taxon>
        <taxon>Pseudomonadaceae</taxon>
        <taxon>Pseudomonas</taxon>
    </lineage>
</organism>
<sequence>MTDQEKLSAPLTPAEAPANPATGSGLQICEVTNSKGDFIQDGGISYDSNLTISGSASPREYVEIWDWGQPFTSAYADLRGIFIAKLPDQLPGPHSYTATNVGGDISPPWAVTVELVTPPVIDTVYGPDGKPVNDGERTFHNELNFIGLGVPGRKVELLNNGKVIKLLNIDPNGHWSARLEDLKPGTQVFVARDLTGLESPAWRVVVTKPSVLAIKFVIGQEQFQEIENQGVTTDRAVTVVGTGIPHETGWIVDYHNNLVPFAVDEHGVYSASIRDLAVNHVHTLRCKSETGRLSAPWAIRVVSSKL</sequence>
<comment type="caution">
    <text evidence="2">The sequence shown here is derived from an EMBL/GenBank/DDBJ whole genome shotgun (WGS) entry which is preliminary data.</text>
</comment>
<gene>
    <name evidence="2" type="ORF">BK674_26120</name>
</gene>
<dbReference type="Proteomes" id="UP000284207">
    <property type="component" value="Unassembled WGS sequence"/>
</dbReference>
<evidence type="ECO:0008006" key="4">
    <source>
        <dbReference type="Google" id="ProtNLM"/>
    </source>
</evidence>
<dbReference type="EMBL" id="MOCA01000012">
    <property type="protein sequence ID" value="RON95963.1"/>
    <property type="molecule type" value="Genomic_DNA"/>
</dbReference>
<evidence type="ECO:0000313" key="2">
    <source>
        <dbReference type="EMBL" id="RON95963.1"/>
    </source>
</evidence>
<proteinExistence type="predicted"/>
<reference evidence="2 3" key="1">
    <citation type="submission" date="2016-10" db="EMBL/GenBank/DDBJ databases">
        <title>Comparative genome analysis of multiple Pseudomonas spp. focuses on biocontrol and plant growth promoting traits.</title>
        <authorList>
            <person name="Tao X.-Y."/>
            <person name="Taylor C.G."/>
        </authorList>
    </citation>
    <scope>NUCLEOTIDE SEQUENCE [LARGE SCALE GENOMIC DNA]</scope>
    <source>
        <strain evidence="2 3">36B3</strain>
    </source>
</reference>
<name>A0A423NCJ5_9PSED</name>
<protein>
    <recommendedName>
        <fullName evidence="4">Bacterial Ig-like domain-containing protein</fullName>
    </recommendedName>
</protein>
<feature type="region of interest" description="Disordered" evidence="1">
    <location>
        <begin position="1"/>
        <end position="25"/>
    </location>
</feature>
<evidence type="ECO:0000313" key="3">
    <source>
        <dbReference type="Proteomes" id="UP000284207"/>
    </source>
</evidence>
<evidence type="ECO:0000256" key="1">
    <source>
        <dbReference type="SAM" id="MobiDB-lite"/>
    </source>
</evidence>
<dbReference type="RefSeq" id="WP_123420220.1">
    <property type="nucleotide sequence ID" value="NZ_MOCA01000012.1"/>
</dbReference>